<evidence type="ECO:0000313" key="3">
    <source>
        <dbReference type="Proteomes" id="UP001251085"/>
    </source>
</evidence>
<protein>
    <submittedName>
        <fullName evidence="2">Glycosyltransferase</fullName>
        <ecNumber evidence="2">2.4.-.-</ecNumber>
    </submittedName>
</protein>
<organism evidence="2 3">
    <name type="scientific">Paracoccus broussonetiae</name>
    <dbReference type="NCBI Taxonomy" id="3075834"/>
    <lineage>
        <taxon>Bacteria</taxon>
        <taxon>Pseudomonadati</taxon>
        <taxon>Pseudomonadota</taxon>
        <taxon>Alphaproteobacteria</taxon>
        <taxon>Rhodobacterales</taxon>
        <taxon>Paracoccaceae</taxon>
        <taxon>Paracoccus</taxon>
    </lineage>
</organism>
<dbReference type="EMBL" id="JAVRQI010000002">
    <property type="protein sequence ID" value="MDT1060971.1"/>
    <property type="molecule type" value="Genomic_DNA"/>
</dbReference>
<name>A0ABU3E9S5_9RHOB</name>
<evidence type="ECO:0000259" key="1">
    <source>
        <dbReference type="Pfam" id="PF00534"/>
    </source>
</evidence>
<dbReference type="SUPFAM" id="SSF53756">
    <property type="entry name" value="UDP-Glycosyltransferase/glycogen phosphorylase"/>
    <property type="match status" value="1"/>
</dbReference>
<proteinExistence type="predicted"/>
<dbReference type="EC" id="2.4.-.-" evidence="2"/>
<dbReference type="RefSeq" id="WP_311758077.1">
    <property type="nucleotide sequence ID" value="NZ_JAVRQI010000002.1"/>
</dbReference>
<keyword evidence="2" id="KW-0328">Glycosyltransferase</keyword>
<gene>
    <name evidence="2" type="ORF">RM190_03810</name>
</gene>
<dbReference type="InterPro" id="IPR001296">
    <property type="entry name" value="Glyco_trans_1"/>
</dbReference>
<dbReference type="Gene3D" id="3.40.50.2000">
    <property type="entry name" value="Glycogen Phosphorylase B"/>
    <property type="match status" value="1"/>
</dbReference>
<sequence>MRGDIPEGPTELILLPSLRAQRGPNGGLILTRKYMEGAAEYARHWPGPVTSLVRLDDHATTDMDHVEYMPGEGETPLELRPEDGEALARRLSDAAVVIPFLARTEGPMLDVCTRIGVPVVFVTEYSPRTERQILAAERVDPLRRMRRKLWLWRTENIRRKMLGRAAGLQCSGTPTLENYRGLCDDTLLFFDNRVRAAEVISEQALSDKVARLRRGDPLRLVFGGRMVSMKGVLELPRIGAELKRMGVPFIFDIYGSGPLQDELQRRIAAEELQDSMTLRGVLDFQTGWVPYLREEPDIFVCCHTQGDPSSTYPEVMSCGVPIAGYGNDAFRGIVEASGSGWQVPMFDAPALARTIAGLHQDREQIATAARRARDFAQKHVFEVTFAARTSHFIRCSRLPAMLKSLHA</sequence>
<accession>A0ABU3E9S5</accession>
<keyword evidence="3" id="KW-1185">Reference proteome</keyword>
<dbReference type="Pfam" id="PF00534">
    <property type="entry name" value="Glycos_transf_1"/>
    <property type="match status" value="1"/>
</dbReference>
<dbReference type="Proteomes" id="UP001251085">
    <property type="component" value="Unassembled WGS sequence"/>
</dbReference>
<comment type="caution">
    <text evidence="2">The sequence shown here is derived from an EMBL/GenBank/DDBJ whole genome shotgun (WGS) entry which is preliminary data.</text>
</comment>
<keyword evidence="2" id="KW-0808">Transferase</keyword>
<feature type="domain" description="Glycosyl transferase family 1" evidence="1">
    <location>
        <begin position="213"/>
        <end position="373"/>
    </location>
</feature>
<dbReference type="GO" id="GO:0016757">
    <property type="term" value="F:glycosyltransferase activity"/>
    <property type="evidence" value="ECO:0007669"/>
    <property type="project" value="UniProtKB-KW"/>
</dbReference>
<reference evidence="3" key="1">
    <citation type="submission" date="2023-07" db="EMBL/GenBank/DDBJ databases">
        <title>Characterization of two Paracoccaceae strains isolated from Phycosphere and proposal of Xinfangfangia lacusdiani sp. nov.</title>
        <authorList>
            <person name="Deng Y."/>
            <person name="Zhang Y.Q."/>
        </authorList>
    </citation>
    <scope>NUCLEOTIDE SEQUENCE [LARGE SCALE GENOMIC DNA]</scope>
    <source>
        <strain evidence="3">CPCC 101403</strain>
    </source>
</reference>
<evidence type="ECO:0000313" key="2">
    <source>
        <dbReference type="EMBL" id="MDT1060971.1"/>
    </source>
</evidence>